<dbReference type="EMBL" id="JACVVK020000211">
    <property type="protein sequence ID" value="KAK7484382.1"/>
    <property type="molecule type" value="Genomic_DNA"/>
</dbReference>
<sequence>VSFEEFAIGMAFLFILICIIVVKRGRSPTRGLCQVLCETGVSCMEVCCSWCRQPCDCLSSKGSSRGDYQQSQADIEVVHSQPASNTSRCSSSSVQTEAEDEDVGSDSESTDEPNQSYLDLVVNPSAPPNYETVVEDIPTPRQEVTAPPLTFHDTANAPPPPSYESLFKDSSKV</sequence>
<keyword evidence="4" id="KW-1185">Reference proteome</keyword>
<reference evidence="3 4" key="1">
    <citation type="journal article" date="2023" name="Sci. Data">
        <title>Genome assembly of the Korean intertidal mud-creeper Batillaria attramentaria.</title>
        <authorList>
            <person name="Patra A.K."/>
            <person name="Ho P.T."/>
            <person name="Jun S."/>
            <person name="Lee S.J."/>
            <person name="Kim Y."/>
            <person name="Won Y.J."/>
        </authorList>
    </citation>
    <scope>NUCLEOTIDE SEQUENCE [LARGE SCALE GENOMIC DNA]</scope>
    <source>
        <strain evidence="3">Wonlab-2016</strain>
    </source>
</reference>
<accession>A0ABD0KBH5</accession>
<dbReference type="Proteomes" id="UP001519460">
    <property type="component" value="Unassembled WGS sequence"/>
</dbReference>
<keyword evidence="2" id="KW-0812">Transmembrane</keyword>
<protein>
    <submittedName>
        <fullName evidence="3">Uncharacterized protein</fullName>
    </submittedName>
</protein>
<gene>
    <name evidence="3" type="ORF">BaRGS_00024387</name>
</gene>
<feature type="compositionally biased region" description="Polar residues" evidence="1">
    <location>
        <begin position="81"/>
        <end position="96"/>
    </location>
</feature>
<proteinExistence type="predicted"/>
<feature type="transmembrane region" description="Helical" evidence="2">
    <location>
        <begin position="6"/>
        <end position="22"/>
    </location>
</feature>
<evidence type="ECO:0000313" key="3">
    <source>
        <dbReference type="EMBL" id="KAK7484382.1"/>
    </source>
</evidence>
<evidence type="ECO:0000313" key="4">
    <source>
        <dbReference type="Proteomes" id="UP001519460"/>
    </source>
</evidence>
<evidence type="ECO:0000256" key="2">
    <source>
        <dbReference type="SAM" id="Phobius"/>
    </source>
</evidence>
<keyword evidence="2" id="KW-1133">Transmembrane helix</keyword>
<evidence type="ECO:0000256" key="1">
    <source>
        <dbReference type="SAM" id="MobiDB-lite"/>
    </source>
</evidence>
<feature type="region of interest" description="Disordered" evidence="1">
    <location>
        <begin position="67"/>
        <end position="173"/>
    </location>
</feature>
<dbReference type="AlphaFoldDB" id="A0ABD0KBH5"/>
<organism evidence="3 4">
    <name type="scientific">Batillaria attramentaria</name>
    <dbReference type="NCBI Taxonomy" id="370345"/>
    <lineage>
        <taxon>Eukaryota</taxon>
        <taxon>Metazoa</taxon>
        <taxon>Spiralia</taxon>
        <taxon>Lophotrochozoa</taxon>
        <taxon>Mollusca</taxon>
        <taxon>Gastropoda</taxon>
        <taxon>Caenogastropoda</taxon>
        <taxon>Sorbeoconcha</taxon>
        <taxon>Cerithioidea</taxon>
        <taxon>Batillariidae</taxon>
        <taxon>Batillaria</taxon>
    </lineage>
</organism>
<comment type="caution">
    <text evidence="3">The sequence shown here is derived from an EMBL/GenBank/DDBJ whole genome shotgun (WGS) entry which is preliminary data.</text>
</comment>
<keyword evidence="2" id="KW-0472">Membrane</keyword>
<feature type="compositionally biased region" description="Acidic residues" evidence="1">
    <location>
        <begin position="97"/>
        <end position="111"/>
    </location>
</feature>
<name>A0ABD0KBH5_9CAEN</name>
<feature type="non-terminal residue" evidence="3">
    <location>
        <position position="1"/>
    </location>
</feature>